<evidence type="ECO:0000256" key="1">
    <source>
        <dbReference type="SAM" id="Phobius"/>
    </source>
</evidence>
<dbReference type="EMBL" id="CP064981">
    <property type="protein sequence ID" value="QQR92575.1"/>
    <property type="molecule type" value="Genomic_DNA"/>
</dbReference>
<gene>
    <name evidence="2" type="ORF">IPJ89_05520</name>
</gene>
<sequence>MKHQFLYGVFAVLFILASLTYVGYISPQAFVNQWWGQHYTYEESQQGIRFVSNEAKPSMLLDELAKAHSFVLVAHASADIDDQYNAYWTQALVQQQIVLVGHDRLTLIIVKVFDKVNGAWQGCQTDFATAQQNEFISIAACQQLIDTQNSAVIETVFPDASLSAPIVEVTSQKITLRPVKGIDIPGVNFLLMRAMYSDAGQLIDLANGFVDDNNSLTDTNN</sequence>
<keyword evidence="1" id="KW-0812">Transmembrane</keyword>
<name>A0A7T9DJP9_9ARCH</name>
<evidence type="ECO:0000313" key="2">
    <source>
        <dbReference type="EMBL" id="QQR92575.1"/>
    </source>
</evidence>
<accession>A0A7T9DJP9</accession>
<feature type="transmembrane region" description="Helical" evidence="1">
    <location>
        <begin position="5"/>
        <end position="24"/>
    </location>
</feature>
<dbReference type="AlphaFoldDB" id="A0A7T9DJP9"/>
<keyword evidence="1" id="KW-1133">Transmembrane helix</keyword>
<reference evidence="2" key="1">
    <citation type="submission" date="2020-11" db="EMBL/GenBank/DDBJ databases">
        <title>Connecting structure to function with the recovery of over 1000 high-quality activated sludge metagenome-assembled genomes encoding full-length rRNA genes using long-read sequencing.</title>
        <authorList>
            <person name="Singleton C.M."/>
            <person name="Petriglieri F."/>
            <person name="Kristensen J.M."/>
            <person name="Kirkegaard R.H."/>
            <person name="Michaelsen T.Y."/>
            <person name="Andersen M.H."/>
            <person name="Karst S.M."/>
            <person name="Dueholm M.S."/>
            <person name="Nielsen P.H."/>
            <person name="Albertsen M."/>
        </authorList>
    </citation>
    <scope>NUCLEOTIDE SEQUENCE</scope>
    <source>
        <strain evidence="2">Fred_18-Q3-R57-64_BAT3C.431</strain>
    </source>
</reference>
<protein>
    <submittedName>
        <fullName evidence="2">Uncharacterized protein</fullName>
    </submittedName>
</protein>
<organism evidence="2">
    <name type="scientific">Candidatus Iainarchaeum sp</name>
    <dbReference type="NCBI Taxonomy" id="3101447"/>
    <lineage>
        <taxon>Archaea</taxon>
        <taxon>Candidatus Iainarchaeota</taxon>
        <taxon>Candidatus Iainarchaeia</taxon>
        <taxon>Candidatus Iainarchaeales</taxon>
        <taxon>Candidatus Iainarchaeaceae</taxon>
        <taxon>Candidatus Iainarchaeum</taxon>
    </lineage>
</organism>
<dbReference type="Proteomes" id="UP000596004">
    <property type="component" value="Chromosome"/>
</dbReference>
<proteinExistence type="predicted"/>
<keyword evidence="1" id="KW-0472">Membrane</keyword>